<feature type="domain" description="DUF6817" evidence="1">
    <location>
        <begin position="48"/>
        <end position="118"/>
    </location>
</feature>
<accession>A0A5C5WBH7</accession>
<keyword evidence="3" id="KW-1185">Reference proteome</keyword>
<dbReference type="SUPFAM" id="SSF109604">
    <property type="entry name" value="HD-domain/PDEase-like"/>
    <property type="match status" value="1"/>
</dbReference>
<proteinExistence type="predicted"/>
<dbReference type="Proteomes" id="UP000318995">
    <property type="component" value="Unassembled WGS sequence"/>
</dbReference>
<name>A0A5C5WBH7_9BACT</name>
<dbReference type="Pfam" id="PF20680">
    <property type="entry name" value="DUF6817"/>
    <property type="match status" value="1"/>
</dbReference>
<dbReference type="InterPro" id="IPR049202">
    <property type="entry name" value="DUF6817"/>
</dbReference>
<evidence type="ECO:0000259" key="1">
    <source>
        <dbReference type="Pfam" id="PF20680"/>
    </source>
</evidence>
<dbReference type="EMBL" id="SJPH01000002">
    <property type="protein sequence ID" value="TWT47465.1"/>
    <property type="molecule type" value="Genomic_DNA"/>
</dbReference>
<protein>
    <recommendedName>
        <fullName evidence="1">DUF6817 domain-containing protein</fullName>
    </recommendedName>
</protein>
<dbReference type="AlphaFoldDB" id="A0A5C5WBH7"/>
<evidence type="ECO:0000313" key="3">
    <source>
        <dbReference type="Proteomes" id="UP000318995"/>
    </source>
</evidence>
<organism evidence="2 3">
    <name type="scientific">Botrimarina hoheduenensis</name>
    <dbReference type="NCBI Taxonomy" id="2528000"/>
    <lineage>
        <taxon>Bacteria</taxon>
        <taxon>Pseudomonadati</taxon>
        <taxon>Planctomycetota</taxon>
        <taxon>Planctomycetia</taxon>
        <taxon>Pirellulales</taxon>
        <taxon>Lacipirellulaceae</taxon>
        <taxon>Botrimarina</taxon>
    </lineage>
</organism>
<evidence type="ECO:0000313" key="2">
    <source>
        <dbReference type="EMBL" id="TWT47465.1"/>
    </source>
</evidence>
<dbReference type="Gene3D" id="1.10.3210.10">
    <property type="entry name" value="Hypothetical protein af1432"/>
    <property type="match status" value="1"/>
</dbReference>
<sequence>MGPNVLAQTNLQLYAQRLQSGASAEEMARLRATYDLARQLFVGAYRPSHKPFLCHLVGTASALSSWGESPALIAAGLLHSAYLYGDFGDGARGATDERRRLLIAEAGAEAEAIVLRYTQSRHATKELADEDREYAVLRLADSRDELADAGPRYALGKPTDVGSDQVAERERILAAADRLVGPAAVSDFVDAYRCLDTLLVPVCLETNDRSFHKVPPSTSPIARHPLHRQFLRLTRKFPLRRAG</sequence>
<reference evidence="2 3" key="1">
    <citation type="submission" date="2019-02" db="EMBL/GenBank/DDBJ databases">
        <title>Deep-cultivation of Planctomycetes and their phenomic and genomic characterization uncovers novel biology.</title>
        <authorList>
            <person name="Wiegand S."/>
            <person name="Jogler M."/>
            <person name="Boedeker C."/>
            <person name="Pinto D."/>
            <person name="Vollmers J."/>
            <person name="Rivas-Marin E."/>
            <person name="Kohn T."/>
            <person name="Peeters S.H."/>
            <person name="Heuer A."/>
            <person name="Rast P."/>
            <person name="Oberbeckmann S."/>
            <person name="Bunk B."/>
            <person name="Jeske O."/>
            <person name="Meyerdierks A."/>
            <person name="Storesund J.E."/>
            <person name="Kallscheuer N."/>
            <person name="Luecker S."/>
            <person name="Lage O.M."/>
            <person name="Pohl T."/>
            <person name="Merkel B.J."/>
            <person name="Hornburger P."/>
            <person name="Mueller R.-W."/>
            <person name="Bruemmer F."/>
            <person name="Labrenz M."/>
            <person name="Spormann A.M."/>
            <person name="Op Den Camp H."/>
            <person name="Overmann J."/>
            <person name="Amann R."/>
            <person name="Jetten M.S.M."/>
            <person name="Mascher T."/>
            <person name="Medema M.H."/>
            <person name="Devos D.P."/>
            <person name="Kaster A.-K."/>
            <person name="Ovreas L."/>
            <person name="Rohde M."/>
            <person name="Galperin M.Y."/>
            <person name="Jogler C."/>
        </authorList>
    </citation>
    <scope>NUCLEOTIDE SEQUENCE [LARGE SCALE GENOMIC DNA]</scope>
    <source>
        <strain evidence="2 3">Pla111</strain>
    </source>
</reference>
<comment type="caution">
    <text evidence="2">The sequence shown here is derived from an EMBL/GenBank/DDBJ whole genome shotgun (WGS) entry which is preliminary data.</text>
</comment>
<gene>
    <name evidence="2" type="ORF">Pla111_10790</name>
</gene>